<proteinExistence type="predicted"/>
<dbReference type="Proteomes" id="UP000008782">
    <property type="component" value="Unassembled WGS sequence"/>
</dbReference>
<evidence type="ECO:0000313" key="2">
    <source>
        <dbReference type="Proteomes" id="UP000008782"/>
    </source>
</evidence>
<protein>
    <submittedName>
        <fullName evidence="1">Uncharacterized protein</fullName>
    </submittedName>
</protein>
<dbReference type="RefSeq" id="XP_008095601.1">
    <property type="nucleotide sequence ID" value="XM_008097410.1"/>
</dbReference>
<name>E3QL43_COLGM</name>
<keyword evidence="2" id="KW-1185">Reference proteome</keyword>
<dbReference type="GeneID" id="24412235"/>
<evidence type="ECO:0000313" key="1">
    <source>
        <dbReference type="EMBL" id="EFQ31581.1"/>
    </source>
</evidence>
<dbReference type="AlphaFoldDB" id="E3QL43"/>
<dbReference type="VEuPathDB" id="FungiDB:GLRG_06870"/>
<accession>E3QL43</accession>
<dbReference type="EMBL" id="GG697356">
    <property type="protein sequence ID" value="EFQ31581.1"/>
    <property type="molecule type" value="Genomic_DNA"/>
</dbReference>
<sequence length="66" mass="7122">MKALVKLTDGDNNGQYGDQWRPKVHFAAGVSQPGITKKGSSMAETLVGAEDHLRINEDGLSLIEIL</sequence>
<organism evidence="2">
    <name type="scientific">Colletotrichum graminicola (strain M1.001 / M2 / FGSC 10212)</name>
    <name type="common">Maize anthracnose fungus</name>
    <name type="synonym">Glomerella graminicola</name>
    <dbReference type="NCBI Taxonomy" id="645133"/>
    <lineage>
        <taxon>Eukaryota</taxon>
        <taxon>Fungi</taxon>
        <taxon>Dikarya</taxon>
        <taxon>Ascomycota</taxon>
        <taxon>Pezizomycotina</taxon>
        <taxon>Sordariomycetes</taxon>
        <taxon>Hypocreomycetidae</taxon>
        <taxon>Glomerellales</taxon>
        <taxon>Glomerellaceae</taxon>
        <taxon>Colletotrichum</taxon>
        <taxon>Colletotrichum graminicola species complex</taxon>
    </lineage>
</organism>
<dbReference type="HOGENOM" id="CLU_2831062_0_0_1"/>
<gene>
    <name evidence="1" type="ORF">GLRG_06870</name>
</gene>
<reference evidence="2" key="1">
    <citation type="journal article" date="2012" name="Nat. Genet.">
        <title>Lifestyle transitions in plant pathogenic Colletotrichum fungi deciphered by genome and transcriptome analyses.</title>
        <authorList>
            <person name="O'Connell R.J."/>
            <person name="Thon M.R."/>
            <person name="Hacquard S."/>
            <person name="Amyotte S.G."/>
            <person name="Kleemann J."/>
            <person name="Torres M.F."/>
            <person name="Damm U."/>
            <person name="Buiate E.A."/>
            <person name="Epstein L."/>
            <person name="Alkan N."/>
            <person name="Altmueller J."/>
            <person name="Alvarado-Balderrama L."/>
            <person name="Bauser C.A."/>
            <person name="Becker C."/>
            <person name="Birren B.W."/>
            <person name="Chen Z."/>
            <person name="Choi J."/>
            <person name="Crouch J.A."/>
            <person name="Duvick J.P."/>
            <person name="Farman M.A."/>
            <person name="Gan P."/>
            <person name="Heiman D."/>
            <person name="Henrissat B."/>
            <person name="Howard R.J."/>
            <person name="Kabbage M."/>
            <person name="Koch C."/>
            <person name="Kracher B."/>
            <person name="Kubo Y."/>
            <person name="Law A.D."/>
            <person name="Lebrun M.-H."/>
            <person name="Lee Y.-H."/>
            <person name="Miyara I."/>
            <person name="Moore N."/>
            <person name="Neumann U."/>
            <person name="Nordstroem K."/>
            <person name="Panaccione D.G."/>
            <person name="Panstruga R."/>
            <person name="Place M."/>
            <person name="Proctor R.H."/>
            <person name="Prusky D."/>
            <person name="Rech G."/>
            <person name="Reinhardt R."/>
            <person name="Rollins J.A."/>
            <person name="Rounsley S."/>
            <person name="Schardl C.L."/>
            <person name="Schwartz D.C."/>
            <person name="Shenoy N."/>
            <person name="Shirasu K."/>
            <person name="Sikhakolli U.R."/>
            <person name="Stueber K."/>
            <person name="Sukno S.A."/>
            <person name="Sweigard J.A."/>
            <person name="Takano Y."/>
            <person name="Takahara H."/>
            <person name="Trail F."/>
            <person name="van der Does H.C."/>
            <person name="Voll L.M."/>
            <person name="Will I."/>
            <person name="Young S."/>
            <person name="Zeng Q."/>
            <person name="Zhang J."/>
            <person name="Zhou S."/>
            <person name="Dickman M.B."/>
            <person name="Schulze-Lefert P."/>
            <person name="Ver Loren van Themaat E."/>
            <person name="Ma L.-J."/>
            <person name="Vaillancourt L.J."/>
        </authorList>
    </citation>
    <scope>NUCLEOTIDE SEQUENCE [LARGE SCALE GENOMIC DNA]</scope>
    <source>
        <strain evidence="2">M1.001 / M2 / FGSC 10212</strain>
    </source>
</reference>